<accession>A0A0F5YE02</accession>
<gene>
    <name evidence="1" type="ORF">WN50_16145</name>
</gene>
<dbReference type="Proteomes" id="UP000033607">
    <property type="component" value="Unassembled WGS sequence"/>
</dbReference>
<organism evidence="1 2">
    <name type="scientific">Limnoraphis robusta CS-951</name>
    <dbReference type="NCBI Taxonomy" id="1637645"/>
    <lineage>
        <taxon>Bacteria</taxon>
        <taxon>Bacillati</taxon>
        <taxon>Cyanobacteriota</taxon>
        <taxon>Cyanophyceae</taxon>
        <taxon>Oscillatoriophycideae</taxon>
        <taxon>Oscillatoriales</taxon>
        <taxon>Sirenicapillariaceae</taxon>
        <taxon>Limnoraphis</taxon>
    </lineage>
</organism>
<sequence>MKHCRGAPPLRSGFLINHFSQPAPTDGSSLERLQSILAVLARTSSEIHQGEAKTVDRVCEDRLGFPAL</sequence>
<dbReference type="EMBL" id="LATL02000230">
    <property type="protein sequence ID" value="KKD37109.1"/>
    <property type="molecule type" value="Genomic_DNA"/>
</dbReference>
<dbReference type="AlphaFoldDB" id="A0A0F5YE02"/>
<proteinExistence type="predicted"/>
<comment type="caution">
    <text evidence="1">The sequence shown here is derived from an EMBL/GenBank/DDBJ whole genome shotgun (WGS) entry which is preliminary data.</text>
</comment>
<evidence type="ECO:0000313" key="2">
    <source>
        <dbReference type="Proteomes" id="UP000033607"/>
    </source>
</evidence>
<name>A0A0F5YE02_9CYAN</name>
<reference evidence="1 2" key="1">
    <citation type="submission" date="2015-06" db="EMBL/GenBank/DDBJ databases">
        <title>Draft genome assembly of filamentous brackish cyanobacterium Limnoraphis robusta strain CS-951.</title>
        <authorList>
            <person name="Willis A."/>
            <person name="Parks M."/>
            <person name="Burford M.A."/>
        </authorList>
    </citation>
    <scope>NUCLEOTIDE SEQUENCE [LARGE SCALE GENOMIC DNA]</scope>
    <source>
        <strain evidence="1 2">CS-951</strain>
    </source>
</reference>
<protein>
    <submittedName>
        <fullName evidence="1">Uncharacterized protein</fullName>
    </submittedName>
</protein>
<evidence type="ECO:0000313" key="1">
    <source>
        <dbReference type="EMBL" id="KKD37109.1"/>
    </source>
</evidence>